<accession>A0ABM8GYA0</accession>
<keyword evidence="7" id="KW-1185">Reference proteome</keyword>
<evidence type="ECO:0000256" key="5">
    <source>
        <dbReference type="ARBA" id="ARBA00023239"/>
    </source>
</evidence>
<dbReference type="Pfam" id="PF01329">
    <property type="entry name" value="Pterin_4a"/>
    <property type="match status" value="1"/>
</dbReference>
<comment type="similarity">
    <text evidence="2">Belongs to the pterin-4-alpha-carbinolamine dehydratase family.</text>
</comment>
<proteinExistence type="inferred from homology"/>
<dbReference type="PANTHER" id="PTHR12599:SF0">
    <property type="entry name" value="PTERIN-4-ALPHA-CARBINOLAMINE DEHYDRATASE"/>
    <property type="match status" value="1"/>
</dbReference>
<dbReference type="Gene3D" id="3.30.1360.20">
    <property type="entry name" value="Transcriptional coactivator/pterin dehydratase"/>
    <property type="match status" value="1"/>
</dbReference>
<dbReference type="InterPro" id="IPR001533">
    <property type="entry name" value="Pterin_deHydtase"/>
</dbReference>
<evidence type="ECO:0000256" key="2">
    <source>
        <dbReference type="ARBA" id="ARBA00006472"/>
    </source>
</evidence>
<reference evidence="7" key="1">
    <citation type="journal article" date="2019" name="Int. J. Syst. Evol. Microbiol.">
        <title>The Global Catalogue of Microorganisms (GCM) 10K type strain sequencing project: providing services to taxonomists for standard genome sequencing and annotation.</title>
        <authorList>
            <consortium name="The Broad Institute Genomics Platform"/>
            <consortium name="The Broad Institute Genome Sequencing Center for Infectious Disease"/>
            <person name="Wu L."/>
            <person name="Ma J."/>
        </authorList>
    </citation>
    <scope>NUCLEOTIDE SEQUENCE [LARGE SCALE GENOMIC DNA]</scope>
    <source>
        <strain evidence="7">NBRC 109019</strain>
    </source>
</reference>
<dbReference type="CDD" id="cd00488">
    <property type="entry name" value="PCD_DCoH"/>
    <property type="match status" value="1"/>
</dbReference>
<gene>
    <name evidence="6" type="ORF">GCM10025870_05390</name>
</gene>
<keyword evidence="5" id="KW-0456">Lyase</keyword>
<dbReference type="InterPro" id="IPR036428">
    <property type="entry name" value="PCD_sf"/>
</dbReference>
<dbReference type="SUPFAM" id="SSF55248">
    <property type="entry name" value="PCD-like"/>
    <property type="match status" value="1"/>
</dbReference>
<dbReference type="PANTHER" id="PTHR12599">
    <property type="entry name" value="PTERIN-4-ALPHA-CARBINOLAMINE DEHYDRATASE"/>
    <property type="match status" value="1"/>
</dbReference>
<comment type="catalytic activity">
    <reaction evidence="1">
        <text>(4aS,6R)-4a-hydroxy-L-erythro-5,6,7,8-tetrahydrobiopterin = (6R)-L-erythro-6,7-dihydrobiopterin + H2O</text>
        <dbReference type="Rhea" id="RHEA:11920"/>
        <dbReference type="ChEBI" id="CHEBI:15377"/>
        <dbReference type="ChEBI" id="CHEBI:15642"/>
        <dbReference type="ChEBI" id="CHEBI:43120"/>
        <dbReference type="EC" id="4.2.1.96"/>
    </reaction>
</comment>
<evidence type="ECO:0000256" key="1">
    <source>
        <dbReference type="ARBA" id="ARBA00001554"/>
    </source>
</evidence>
<dbReference type="EMBL" id="AP027734">
    <property type="protein sequence ID" value="BDZ53466.1"/>
    <property type="molecule type" value="Genomic_DNA"/>
</dbReference>
<name>A0ABM8GYA0_9MICO</name>
<evidence type="ECO:0000256" key="3">
    <source>
        <dbReference type="ARBA" id="ARBA00013252"/>
    </source>
</evidence>
<dbReference type="Proteomes" id="UP001321477">
    <property type="component" value="Chromosome"/>
</dbReference>
<evidence type="ECO:0000313" key="7">
    <source>
        <dbReference type="Proteomes" id="UP001321477"/>
    </source>
</evidence>
<sequence length="105" mass="11140">MGGMDAHTPLAREEVEADLAGTGFRHDGERLTAEFRTRDFAGSVRLLDAVAIEADAANHHPDVRLGWGRIEFDLVSHDVGAVTARDVALARVIGGIAEAQGILPA</sequence>
<organism evidence="6 7">
    <name type="scientific">Agromyces marinus</name>
    <dbReference type="NCBI Taxonomy" id="1389020"/>
    <lineage>
        <taxon>Bacteria</taxon>
        <taxon>Bacillati</taxon>
        <taxon>Actinomycetota</taxon>
        <taxon>Actinomycetes</taxon>
        <taxon>Micrococcales</taxon>
        <taxon>Microbacteriaceae</taxon>
        <taxon>Agromyces</taxon>
    </lineage>
</organism>
<evidence type="ECO:0000313" key="6">
    <source>
        <dbReference type="EMBL" id="BDZ53466.1"/>
    </source>
</evidence>
<evidence type="ECO:0000256" key="4">
    <source>
        <dbReference type="ARBA" id="ARBA00021735"/>
    </source>
</evidence>
<protein>
    <recommendedName>
        <fullName evidence="4">Putative pterin-4-alpha-carbinolamine dehydratase</fullName>
        <ecNumber evidence="3">4.2.1.96</ecNumber>
    </recommendedName>
</protein>
<dbReference type="EC" id="4.2.1.96" evidence="3"/>